<name>A0ACA9RD34_9GLOM</name>
<protein>
    <submittedName>
        <fullName evidence="1">29345_t:CDS:1</fullName>
    </submittedName>
</protein>
<gene>
    <name evidence="1" type="ORF">RPERSI_LOCUS18466</name>
</gene>
<keyword evidence="2" id="KW-1185">Reference proteome</keyword>
<reference evidence="1" key="1">
    <citation type="submission" date="2021-06" db="EMBL/GenBank/DDBJ databases">
        <authorList>
            <person name="Kallberg Y."/>
            <person name="Tangrot J."/>
            <person name="Rosling A."/>
        </authorList>
    </citation>
    <scope>NUCLEOTIDE SEQUENCE</scope>
    <source>
        <strain evidence="1">MA461A</strain>
    </source>
</reference>
<evidence type="ECO:0000313" key="1">
    <source>
        <dbReference type="EMBL" id="CAG8786942.1"/>
    </source>
</evidence>
<comment type="caution">
    <text evidence="1">The sequence shown here is derived from an EMBL/GenBank/DDBJ whole genome shotgun (WGS) entry which is preliminary data.</text>
</comment>
<proteinExistence type="predicted"/>
<feature type="non-terminal residue" evidence="1">
    <location>
        <position position="1"/>
    </location>
</feature>
<organism evidence="1 2">
    <name type="scientific">Racocetra persica</name>
    <dbReference type="NCBI Taxonomy" id="160502"/>
    <lineage>
        <taxon>Eukaryota</taxon>
        <taxon>Fungi</taxon>
        <taxon>Fungi incertae sedis</taxon>
        <taxon>Mucoromycota</taxon>
        <taxon>Glomeromycotina</taxon>
        <taxon>Glomeromycetes</taxon>
        <taxon>Diversisporales</taxon>
        <taxon>Gigasporaceae</taxon>
        <taxon>Racocetra</taxon>
    </lineage>
</organism>
<sequence>CLQQSQEFIFEDEDCEFIIMDPTIAPQISKLSLNNIKIRSLALFISFNRDAIRELDDDQFHTFGFHTIFHDFSKLQNSSEKLKFATDFVQYCALNCWANGWKIIVLVSTHLRFCNEITNFIYKIRKVCDNLTLDIVIIQPKNNENNVNEDREINNYIKHFHANAFPTALICDPSEGLNALFVN</sequence>
<dbReference type="Proteomes" id="UP000789920">
    <property type="component" value="Unassembled WGS sequence"/>
</dbReference>
<accession>A0ACA9RD34</accession>
<evidence type="ECO:0000313" key="2">
    <source>
        <dbReference type="Proteomes" id="UP000789920"/>
    </source>
</evidence>
<dbReference type="EMBL" id="CAJVQC010048948">
    <property type="protein sequence ID" value="CAG8786942.1"/>
    <property type="molecule type" value="Genomic_DNA"/>
</dbReference>